<keyword evidence="5" id="KW-0378">Hydrolase</keyword>
<evidence type="ECO:0000256" key="5">
    <source>
        <dbReference type="ARBA" id="ARBA00022801"/>
    </source>
</evidence>
<dbReference type="OrthoDB" id="372421at2759"/>
<keyword evidence="9" id="KW-0539">Nucleus</keyword>
<dbReference type="InterPro" id="IPR033770">
    <property type="entry name" value="RRP44_S1"/>
</dbReference>
<dbReference type="GO" id="GO:0000176">
    <property type="term" value="C:nuclear exosome (RNase complex)"/>
    <property type="evidence" value="ECO:0007669"/>
    <property type="project" value="TreeGrafter"/>
</dbReference>
<accession>A0A1J4ME91</accession>
<dbReference type="SUPFAM" id="SSF50249">
    <property type="entry name" value="Nucleic acid-binding proteins"/>
    <property type="match status" value="3"/>
</dbReference>
<feature type="domain" description="RNB" evidence="12">
    <location>
        <begin position="545"/>
        <end position="909"/>
    </location>
</feature>
<dbReference type="AlphaFoldDB" id="A0A1J4ME91"/>
<evidence type="ECO:0000256" key="7">
    <source>
        <dbReference type="ARBA" id="ARBA00022839"/>
    </source>
</evidence>
<dbReference type="Gene3D" id="3.40.50.1010">
    <property type="entry name" value="5'-nuclease"/>
    <property type="match status" value="1"/>
</dbReference>
<evidence type="ECO:0000313" key="13">
    <source>
        <dbReference type="EMBL" id="OII71779.1"/>
    </source>
</evidence>
<dbReference type="GO" id="GO:0004519">
    <property type="term" value="F:endonuclease activity"/>
    <property type="evidence" value="ECO:0007669"/>
    <property type="project" value="TreeGrafter"/>
</dbReference>
<dbReference type="Proteomes" id="UP000186176">
    <property type="component" value="Unassembled WGS sequence"/>
</dbReference>
<evidence type="ECO:0000256" key="9">
    <source>
        <dbReference type="ARBA" id="ARBA00023242"/>
    </source>
</evidence>
<gene>
    <name evidence="13" type="ORF">cubi_00586</name>
</gene>
<evidence type="ECO:0000256" key="1">
    <source>
        <dbReference type="ARBA" id="ARBA00004123"/>
    </source>
</evidence>
<dbReference type="Gene3D" id="2.40.50.140">
    <property type="entry name" value="Nucleic acid-binding proteins"/>
    <property type="match status" value="1"/>
</dbReference>
<keyword evidence="14" id="KW-1185">Reference proteome</keyword>
<evidence type="ECO:0000259" key="12">
    <source>
        <dbReference type="SMART" id="SM00955"/>
    </source>
</evidence>
<dbReference type="FunFam" id="2.40.50.700:FF:000001">
    <property type="entry name" value="Exosome complex exonuclease exoribonuclease (Rrp44)"/>
    <property type="match status" value="1"/>
</dbReference>
<evidence type="ECO:0000256" key="10">
    <source>
        <dbReference type="ARBA" id="ARBA00077930"/>
    </source>
</evidence>
<dbReference type="InterPro" id="IPR033771">
    <property type="entry name" value="Rrp44_CSD1"/>
</dbReference>
<dbReference type="GeneID" id="39977379"/>
<dbReference type="PANTHER" id="PTHR23355:SF35">
    <property type="entry name" value="EXOSOME COMPLEX EXONUCLEASE RRP44"/>
    <property type="match status" value="1"/>
</dbReference>
<dbReference type="PANTHER" id="PTHR23355">
    <property type="entry name" value="RIBONUCLEASE"/>
    <property type="match status" value="1"/>
</dbReference>
<dbReference type="InterPro" id="IPR022966">
    <property type="entry name" value="RNase_II/R_CS"/>
</dbReference>
<dbReference type="VEuPathDB" id="CryptoDB:cubi_00586"/>
<dbReference type="Pfam" id="PF17849">
    <property type="entry name" value="OB_Dis3"/>
    <property type="match status" value="1"/>
</dbReference>
<keyword evidence="8" id="KW-0694">RNA-binding</keyword>
<keyword evidence="3" id="KW-0698">rRNA processing</keyword>
<keyword evidence="6" id="KW-0271">Exosome</keyword>
<dbReference type="GO" id="GO:0071031">
    <property type="term" value="P:nuclear mRNA surveillance of mRNA 3'-end processing"/>
    <property type="evidence" value="ECO:0007669"/>
    <property type="project" value="TreeGrafter"/>
</dbReference>
<dbReference type="SMART" id="SM00955">
    <property type="entry name" value="RNB"/>
    <property type="match status" value="1"/>
</dbReference>
<comment type="subcellular location">
    <subcellularLocation>
        <location evidence="1">Nucleus</location>
    </subcellularLocation>
</comment>
<evidence type="ECO:0000256" key="2">
    <source>
        <dbReference type="ARBA" id="ARBA00005785"/>
    </source>
</evidence>
<dbReference type="GO" id="GO:0006364">
    <property type="term" value="P:rRNA processing"/>
    <property type="evidence" value="ECO:0007669"/>
    <property type="project" value="UniProtKB-KW"/>
</dbReference>
<keyword evidence="7" id="KW-0269">Exonuclease</keyword>
<organism evidence="13 14">
    <name type="scientific">Cryptosporidium ubiquitum</name>
    <dbReference type="NCBI Taxonomy" id="857276"/>
    <lineage>
        <taxon>Eukaryota</taxon>
        <taxon>Sar</taxon>
        <taxon>Alveolata</taxon>
        <taxon>Apicomplexa</taxon>
        <taxon>Conoidasida</taxon>
        <taxon>Coccidia</taxon>
        <taxon>Eucoccidiorida</taxon>
        <taxon>Eimeriorina</taxon>
        <taxon>Cryptosporidiidae</taxon>
        <taxon>Cryptosporidium</taxon>
    </lineage>
</organism>
<comment type="caution">
    <text evidence="13">The sequence shown here is derived from an EMBL/GenBank/DDBJ whole genome shotgun (WGS) entry which is preliminary data.</text>
</comment>
<evidence type="ECO:0000256" key="11">
    <source>
        <dbReference type="RuleBase" id="RU003901"/>
    </source>
</evidence>
<dbReference type="PROSITE" id="PS01175">
    <property type="entry name" value="RIBONUCLEASE_II"/>
    <property type="match status" value="1"/>
</dbReference>
<dbReference type="GO" id="GO:0016075">
    <property type="term" value="P:rRNA catabolic process"/>
    <property type="evidence" value="ECO:0007669"/>
    <property type="project" value="TreeGrafter"/>
</dbReference>
<sequence>MSANVENSIFNLSSLKSCNKSYIKKTRKGKIRKVSNEIYVRNEILCGVNFCDLCYGSYPDVCKSKTRNIIFPNFDILNNYDDFILEDESLSHVIIPYSMLEYLNETDRMFINKLRNKIKNLKELPILREELELFNENKSIDYYSNQYIRFPDTQFTETYIDESIVKFNLKDCAGNSIIKVATWFINHLSKCDTNIRFFILTESEEWIKKFNSHFSFVSKCLILSPYEYVNYVSNEYINSGDKLPFKKSLIEYGNQQENNYIFPEYATDKEISLGIDRGFLFKGILRMISRNRGEVEVLNKERKMTINIIGHLNLNRSIDGDFVVVKLDETLNCDEQNLKSHIKSKLELEQIEDLECNEVAGIGSILLGDDDYDENSALNIQNTKIKNTETENYSSITFSEDPNITGRIVGVLNRNWGEYCGSLIPISSSDDRFNVCNNTSTRQHRIFVPIDPKIPRIIIHTKLSSTLENQRLVVVIDEWECSSFYPTGHIVGILGKAGNLETETSVILRIRDINSSEFSPSVLKCLPNHGRGNDWKPNEIDLKDRVDLRHKLVFSVDPPGCKDIDDALSIELIKPESENSEENWYHVSVHIADVTHFVKPNTSIDDEASRRSTTCYLVNKRIDMLPEELTTNICSLVANKDRLSFTCNWEINENAEIRNVYFNKTIINSKFSFTYLQAQNIIDDSCNQSEVAISLRRLMKISQVLRKNRIARGAIELASSEVKVDYEESRNLYQDLNNIQDLDNEQISSVVLNVKSVSSYNYLNTNSMVEEFMLLANVSVAKQIISTFPNCCLLRRHPEPKYDQLEKLKNVLSKVGINNFVYENSLSLSNSLRNILDSEVVKENPIIGKLVRIMTTRTMNQAVYFTTCKSVEGTFHYGLAEELYTHFTSPIRRYADIVVHRLLSASIGLEPLNEIMFNKDYMFKLSNTLNKNKRNAQMAGRDSTKLFIYLFCKQNGNQETEGIIIQVRDDSLLIFVPKFGFEGLAAIDKSKYTFDADIPCLRNREKETDTLKLFSKVKVSIFASDEYFQNKVIINIIPDK</sequence>
<dbReference type="Pfam" id="PF17215">
    <property type="entry name" value="Rrp44_S1"/>
    <property type="match status" value="1"/>
</dbReference>
<protein>
    <recommendedName>
        <fullName evidence="10">Ribosomal RNA-processing protein 44</fullName>
    </recommendedName>
</protein>
<dbReference type="Pfam" id="PF17216">
    <property type="entry name" value="Rrp44_CSD1"/>
    <property type="match status" value="1"/>
</dbReference>
<dbReference type="Gene3D" id="2.40.50.700">
    <property type="match status" value="1"/>
</dbReference>
<dbReference type="InterPro" id="IPR012340">
    <property type="entry name" value="NA-bd_OB-fold"/>
</dbReference>
<dbReference type="GO" id="GO:0003723">
    <property type="term" value="F:RNA binding"/>
    <property type="evidence" value="ECO:0007669"/>
    <property type="project" value="UniProtKB-KW"/>
</dbReference>
<dbReference type="Gene3D" id="2.40.50.690">
    <property type="match status" value="1"/>
</dbReference>
<evidence type="ECO:0000256" key="4">
    <source>
        <dbReference type="ARBA" id="ARBA00022722"/>
    </source>
</evidence>
<evidence type="ECO:0000256" key="3">
    <source>
        <dbReference type="ARBA" id="ARBA00022552"/>
    </source>
</evidence>
<evidence type="ECO:0000256" key="6">
    <source>
        <dbReference type="ARBA" id="ARBA00022835"/>
    </source>
</evidence>
<proteinExistence type="inferred from homology"/>
<keyword evidence="4" id="KW-0540">Nuclease</keyword>
<name>A0A1J4ME91_9CRYT</name>
<evidence type="ECO:0000256" key="8">
    <source>
        <dbReference type="ARBA" id="ARBA00022884"/>
    </source>
</evidence>
<dbReference type="Pfam" id="PF00773">
    <property type="entry name" value="RNB"/>
    <property type="match status" value="1"/>
</dbReference>
<comment type="similarity">
    <text evidence="2 11">Belongs to the RNR ribonuclease family.</text>
</comment>
<reference evidence="13 14" key="1">
    <citation type="submission" date="2016-10" db="EMBL/GenBank/DDBJ databases">
        <title>Reductive evolution of mitochondrial metabolism and differential evolution of invasion-related proteins in Cryptosporidium.</title>
        <authorList>
            <person name="Liu S."/>
            <person name="Roellig D.M."/>
            <person name="Guo Y."/>
            <person name="Li N."/>
            <person name="Frace M.A."/>
            <person name="Tang K."/>
            <person name="Zhang L."/>
            <person name="Feng Y."/>
            <person name="Xiao L."/>
        </authorList>
    </citation>
    <scope>NUCLEOTIDE SEQUENCE [LARGE SCALE GENOMIC DNA]</scope>
    <source>
        <strain evidence="13">39726</strain>
    </source>
</reference>
<dbReference type="GO" id="GO:0000175">
    <property type="term" value="F:3'-5'-RNA exonuclease activity"/>
    <property type="evidence" value="ECO:0007669"/>
    <property type="project" value="UniProtKB-ARBA"/>
</dbReference>
<dbReference type="InterPro" id="IPR041505">
    <property type="entry name" value="Dis3_CSD2"/>
</dbReference>
<dbReference type="RefSeq" id="XP_028873398.1">
    <property type="nucleotide sequence ID" value="XM_029017600.1"/>
</dbReference>
<dbReference type="InterPro" id="IPR001900">
    <property type="entry name" value="RNase_II/R"/>
</dbReference>
<dbReference type="EMBL" id="LRBP01000027">
    <property type="protein sequence ID" value="OII71779.1"/>
    <property type="molecule type" value="Genomic_DNA"/>
</dbReference>
<evidence type="ECO:0000313" key="14">
    <source>
        <dbReference type="Proteomes" id="UP000186176"/>
    </source>
</evidence>
<dbReference type="InterPro" id="IPR050180">
    <property type="entry name" value="RNR_Ribonuclease"/>
</dbReference>
<dbReference type="GO" id="GO:0000177">
    <property type="term" value="C:cytoplasmic exosome (RNase complex)"/>
    <property type="evidence" value="ECO:0007669"/>
    <property type="project" value="TreeGrafter"/>
</dbReference>